<evidence type="ECO:0000313" key="2">
    <source>
        <dbReference type="Proteomes" id="UP000515960"/>
    </source>
</evidence>
<accession>A0A7G9B2D7</accession>
<sequence>MNISFDGMNQWTATFATSDAVEGHVVKMTAGATVGACADGDSFCGVTAAKRAGDACAVQLAGVVTAPYTGTAPTVGYAKLSANGTGGVKASSTGREYLVLDIDPSANTVTFVL</sequence>
<organism evidence="1 2">
    <name type="scientific">Oscillibacter hominis</name>
    <dbReference type="NCBI Taxonomy" id="2763056"/>
    <lineage>
        <taxon>Bacteria</taxon>
        <taxon>Bacillati</taxon>
        <taxon>Bacillota</taxon>
        <taxon>Clostridia</taxon>
        <taxon>Eubacteriales</taxon>
        <taxon>Oscillospiraceae</taxon>
        <taxon>Oscillibacter</taxon>
    </lineage>
</organism>
<evidence type="ECO:0000313" key="1">
    <source>
        <dbReference type="EMBL" id="QNL43718.1"/>
    </source>
</evidence>
<evidence type="ECO:0008006" key="3">
    <source>
        <dbReference type="Google" id="ProtNLM"/>
    </source>
</evidence>
<gene>
    <name evidence="1" type="ORF">H8790_09590</name>
</gene>
<name>A0A7G9B2D7_9FIRM</name>
<keyword evidence="2" id="KW-1185">Reference proteome</keyword>
<dbReference type="KEGG" id="ohi:H8790_09590"/>
<reference evidence="1 2" key="1">
    <citation type="submission" date="2020-08" db="EMBL/GenBank/DDBJ databases">
        <authorList>
            <person name="Liu C."/>
            <person name="Sun Q."/>
        </authorList>
    </citation>
    <scope>NUCLEOTIDE SEQUENCE [LARGE SCALE GENOMIC DNA]</scope>
    <source>
        <strain evidence="1 2">NSJ-62</strain>
    </source>
</reference>
<dbReference type="Proteomes" id="UP000515960">
    <property type="component" value="Chromosome"/>
</dbReference>
<dbReference type="EMBL" id="CP060490">
    <property type="protein sequence ID" value="QNL43718.1"/>
    <property type="molecule type" value="Genomic_DNA"/>
</dbReference>
<dbReference type="RefSeq" id="WP_187332309.1">
    <property type="nucleotide sequence ID" value="NZ_CP060490.1"/>
</dbReference>
<dbReference type="AlphaFoldDB" id="A0A7G9B2D7"/>
<protein>
    <recommendedName>
        <fullName evidence="3">DUF2190 family protein</fullName>
    </recommendedName>
</protein>
<proteinExistence type="predicted"/>